<dbReference type="Pfam" id="PF14183">
    <property type="entry name" value="YwpF"/>
    <property type="match status" value="1"/>
</dbReference>
<accession>A0ABW3LKX5</accession>
<dbReference type="RefSeq" id="WP_390362597.1">
    <property type="nucleotide sequence ID" value="NZ_JBHTKJ010000030.1"/>
</dbReference>
<keyword evidence="2" id="KW-1185">Reference proteome</keyword>
<gene>
    <name evidence="1" type="ORF">ACFQ3N_11650</name>
</gene>
<reference evidence="2" key="1">
    <citation type="journal article" date="2019" name="Int. J. Syst. Evol. Microbiol.">
        <title>The Global Catalogue of Microorganisms (GCM) 10K type strain sequencing project: providing services to taxonomists for standard genome sequencing and annotation.</title>
        <authorList>
            <consortium name="The Broad Institute Genomics Platform"/>
            <consortium name="The Broad Institute Genome Sequencing Center for Infectious Disease"/>
            <person name="Wu L."/>
            <person name="Ma J."/>
        </authorList>
    </citation>
    <scope>NUCLEOTIDE SEQUENCE [LARGE SCALE GENOMIC DNA]</scope>
    <source>
        <strain evidence="2">CCUG 56754</strain>
    </source>
</reference>
<sequence>MKTFKLKSLEIIDDKDDNIIQHEITLIDGLIINREDDYNRWVIEAFMSHDNLEYFQRLRSQKEEVMVQVTISKESNPPATFLTSIIGINEIGAHMNVLFMGTIVDQQKGIIKDMLRHLIDQGYQGESLLEKFKELI</sequence>
<dbReference type="Proteomes" id="UP001597040">
    <property type="component" value="Unassembled WGS sequence"/>
</dbReference>
<evidence type="ECO:0000313" key="2">
    <source>
        <dbReference type="Proteomes" id="UP001597040"/>
    </source>
</evidence>
<protein>
    <submittedName>
        <fullName evidence="1">YwpF family protein</fullName>
    </submittedName>
</protein>
<proteinExistence type="predicted"/>
<dbReference type="InterPro" id="IPR025573">
    <property type="entry name" value="YwpF"/>
</dbReference>
<organism evidence="1 2">
    <name type="scientific">Virgibacillus byunsanensis</name>
    <dbReference type="NCBI Taxonomy" id="570945"/>
    <lineage>
        <taxon>Bacteria</taxon>
        <taxon>Bacillati</taxon>
        <taxon>Bacillota</taxon>
        <taxon>Bacilli</taxon>
        <taxon>Bacillales</taxon>
        <taxon>Bacillaceae</taxon>
        <taxon>Virgibacillus</taxon>
    </lineage>
</organism>
<comment type="caution">
    <text evidence="1">The sequence shown here is derived from an EMBL/GenBank/DDBJ whole genome shotgun (WGS) entry which is preliminary data.</text>
</comment>
<evidence type="ECO:0000313" key="1">
    <source>
        <dbReference type="EMBL" id="MFD1039038.1"/>
    </source>
</evidence>
<name>A0ABW3LKX5_9BACI</name>
<dbReference type="EMBL" id="JBHTKJ010000030">
    <property type="protein sequence ID" value="MFD1039038.1"/>
    <property type="molecule type" value="Genomic_DNA"/>
</dbReference>